<accession>A0AAW2G2E9</accession>
<dbReference type="Proteomes" id="UP001430953">
    <property type="component" value="Unassembled WGS sequence"/>
</dbReference>
<feature type="signal peptide" evidence="3">
    <location>
        <begin position="1"/>
        <end position="18"/>
    </location>
</feature>
<evidence type="ECO:0000313" key="4">
    <source>
        <dbReference type="EMBL" id="KAL0121853.1"/>
    </source>
</evidence>
<keyword evidence="2" id="KW-0812">Transmembrane</keyword>
<gene>
    <name evidence="4" type="ORF">PUN28_006964</name>
</gene>
<protein>
    <recommendedName>
        <fullName evidence="6">Transmembrane protein</fullName>
    </recommendedName>
</protein>
<keyword evidence="5" id="KW-1185">Reference proteome</keyword>
<feature type="region of interest" description="Disordered" evidence="1">
    <location>
        <begin position="116"/>
        <end position="139"/>
    </location>
</feature>
<evidence type="ECO:0000256" key="2">
    <source>
        <dbReference type="SAM" id="Phobius"/>
    </source>
</evidence>
<feature type="transmembrane region" description="Helical" evidence="2">
    <location>
        <begin position="28"/>
        <end position="57"/>
    </location>
</feature>
<dbReference type="AlphaFoldDB" id="A0AAW2G2E9"/>
<feature type="chain" id="PRO_5043632295" description="Transmembrane protein" evidence="3">
    <location>
        <begin position="19"/>
        <end position="139"/>
    </location>
</feature>
<reference evidence="4 5" key="1">
    <citation type="submission" date="2023-03" db="EMBL/GenBank/DDBJ databases">
        <title>High recombination rates correlate with genetic variation in Cardiocondyla obscurior ants.</title>
        <authorList>
            <person name="Errbii M."/>
        </authorList>
    </citation>
    <scope>NUCLEOTIDE SEQUENCE [LARGE SCALE GENOMIC DNA]</scope>
    <source>
        <strain evidence="4">Alpha-2009</strain>
        <tissue evidence="4">Whole body</tissue>
    </source>
</reference>
<evidence type="ECO:0000256" key="3">
    <source>
        <dbReference type="SAM" id="SignalP"/>
    </source>
</evidence>
<dbReference type="EMBL" id="JADYXP020000006">
    <property type="protein sequence ID" value="KAL0121853.1"/>
    <property type="molecule type" value="Genomic_DNA"/>
</dbReference>
<comment type="caution">
    <text evidence="4">The sequence shown here is derived from an EMBL/GenBank/DDBJ whole genome shotgun (WGS) entry which is preliminary data.</text>
</comment>
<keyword evidence="2" id="KW-1133">Transmembrane helix</keyword>
<organism evidence="4 5">
    <name type="scientific">Cardiocondyla obscurior</name>
    <dbReference type="NCBI Taxonomy" id="286306"/>
    <lineage>
        <taxon>Eukaryota</taxon>
        <taxon>Metazoa</taxon>
        <taxon>Ecdysozoa</taxon>
        <taxon>Arthropoda</taxon>
        <taxon>Hexapoda</taxon>
        <taxon>Insecta</taxon>
        <taxon>Pterygota</taxon>
        <taxon>Neoptera</taxon>
        <taxon>Endopterygota</taxon>
        <taxon>Hymenoptera</taxon>
        <taxon>Apocrita</taxon>
        <taxon>Aculeata</taxon>
        <taxon>Formicoidea</taxon>
        <taxon>Formicidae</taxon>
        <taxon>Myrmicinae</taxon>
        <taxon>Cardiocondyla</taxon>
    </lineage>
</organism>
<keyword evidence="3" id="KW-0732">Signal</keyword>
<evidence type="ECO:0000256" key="1">
    <source>
        <dbReference type="SAM" id="MobiDB-lite"/>
    </source>
</evidence>
<proteinExistence type="predicted"/>
<sequence length="139" mass="15752">MHTAFLYLLRFFTPLCFAVPMPILSRALLSTLIIFSSSVLLLYPSIPYFLFLAAAANPSLLHRVFASRFFLLPAAVHLSLPLLFLFRFLRRVPSFSLPTARICMRESNLGCYGKHNVQRERERERERGEGEGGSRGGGM</sequence>
<feature type="compositionally biased region" description="Basic and acidic residues" evidence="1">
    <location>
        <begin position="117"/>
        <end position="132"/>
    </location>
</feature>
<keyword evidence="2" id="KW-0472">Membrane</keyword>
<evidence type="ECO:0000313" key="5">
    <source>
        <dbReference type="Proteomes" id="UP001430953"/>
    </source>
</evidence>
<name>A0AAW2G2E9_9HYME</name>
<evidence type="ECO:0008006" key="6">
    <source>
        <dbReference type="Google" id="ProtNLM"/>
    </source>
</evidence>
<feature type="transmembrane region" description="Helical" evidence="2">
    <location>
        <begin position="69"/>
        <end position="89"/>
    </location>
</feature>